<sequence length="94" mass="11019">MGRSLTSRFLNGLLLVLSFRLLFFFFFSRDYRFVSKTNFYSVISIVFFSRGYTTTSRSLVEEMRKQREVSFSPSFYFVTDVSNCKVCGRVIQVG</sequence>
<name>A0A6B0UD45_IXORI</name>
<proteinExistence type="predicted"/>
<protein>
    <submittedName>
        <fullName evidence="2">Uncharacterized protein</fullName>
    </submittedName>
</protein>
<reference evidence="2" key="1">
    <citation type="submission" date="2019-12" db="EMBL/GenBank/DDBJ databases">
        <title>An insight into the sialome of adult female Ixodes ricinus ticks feeding for 6 days.</title>
        <authorList>
            <person name="Perner J."/>
            <person name="Ribeiro J.M.C."/>
        </authorList>
    </citation>
    <scope>NUCLEOTIDE SEQUENCE</scope>
    <source>
        <strain evidence="2">Semi-engorged</strain>
        <tissue evidence="2">Salivary glands</tissue>
    </source>
</reference>
<organism evidence="2">
    <name type="scientific">Ixodes ricinus</name>
    <name type="common">Common tick</name>
    <name type="synonym">Acarus ricinus</name>
    <dbReference type="NCBI Taxonomy" id="34613"/>
    <lineage>
        <taxon>Eukaryota</taxon>
        <taxon>Metazoa</taxon>
        <taxon>Ecdysozoa</taxon>
        <taxon>Arthropoda</taxon>
        <taxon>Chelicerata</taxon>
        <taxon>Arachnida</taxon>
        <taxon>Acari</taxon>
        <taxon>Parasitiformes</taxon>
        <taxon>Ixodida</taxon>
        <taxon>Ixodoidea</taxon>
        <taxon>Ixodidae</taxon>
        <taxon>Ixodinae</taxon>
        <taxon>Ixodes</taxon>
    </lineage>
</organism>
<dbReference type="EMBL" id="GIFC01004957">
    <property type="protein sequence ID" value="MXU87040.1"/>
    <property type="molecule type" value="Transcribed_RNA"/>
</dbReference>
<evidence type="ECO:0000256" key="1">
    <source>
        <dbReference type="SAM" id="Phobius"/>
    </source>
</evidence>
<keyword evidence="1" id="KW-1133">Transmembrane helix</keyword>
<accession>A0A6B0UD45</accession>
<keyword evidence="1" id="KW-0812">Transmembrane</keyword>
<keyword evidence="1" id="KW-0472">Membrane</keyword>
<evidence type="ECO:0000313" key="2">
    <source>
        <dbReference type="EMBL" id="MXU87040.1"/>
    </source>
</evidence>
<dbReference type="AlphaFoldDB" id="A0A6B0UD45"/>
<feature type="transmembrane region" description="Helical" evidence="1">
    <location>
        <begin position="9"/>
        <end position="27"/>
    </location>
</feature>